<dbReference type="EMBL" id="CP035758">
    <property type="protein sequence ID" value="QBD75171.1"/>
    <property type="molecule type" value="Genomic_DNA"/>
</dbReference>
<evidence type="ECO:0000313" key="2">
    <source>
        <dbReference type="Proteomes" id="UP000290365"/>
    </source>
</evidence>
<dbReference type="AlphaFoldDB" id="A0A4V0YY68"/>
<dbReference type="RefSeq" id="WP_129885770.1">
    <property type="nucleotide sequence ID" value="NZ_CP035758.1"/>
</dbReference>
<evidence type="ECO:0000313" key="1">
    <source>
        <dbReference type="EMBL" id="QBD75171.1"/>
    </source>
</evidence>
<evidence type="ECO:0008006" key="3">
    <source>
        <dbReference type="Google" id="ProtNLM"/>
    </source>
</evidence>
<keyword evidence="2" id="KW-1185">Reference proteome</keyword>
<gene>
    <name evidence="1" type="ORF">EPA93_03845</name>
</gene>
<reference evidence="1 2" key="1">
    <citation type="submission" date="2019-01" db="EMBL/GenBank/DDBJ databases">
        <title>Ktedonosporobacter rubrisoli SCAWS-G2.</title>
        <authorList>
            <person name="Huang Y."/>
            <person name="Yan B."/>
        </authorList>
    </citation>
    <scope>NUCLEOTIDE SEQUENCE [LARGE SCALE GENOMIC DNA]</scope>
    <source>
        <strain evidence="1 2">SCAWS-G2</strain>
    </source>
</reference>
<proteinExistence type="predicted"/>
<dbReference type="Proteomes" id="UP000290365">
    <property type="component" value="Chromosome"/>
</dbReference>
<sequence>MIQRIPQRGKTDCTICVVAMVMGHQYSYERVLQDSEKYPKISEEGKFYGWWETYLRDEGFLIEYRPFMELYSLPQYRGSVVGLLMFDVPHIKYSHIVAVDELGIIDPADNAPPHVDIGEYILQRRSQGAVFHNEFLAVADSKTVTY</sequence>
<dbReference type="KEGG" id="kbs:EPA93_03845"/>
<name>A0A4V0YY68_KTERU</name>
<accession>A0A4V0YY68</accession>
<organism evidence="1 2">
    <name type="scientific">Ktedonosporobacter rubrisoli</name>
    <dbReference type="NCBI Taxonomy" id="2509675"/>
    <lineage>
        <taxon>Bacteria</taxon>
        <taxon>Bacillati</taxon>
        <taxon>Chloroflexota</taxon>
        <taxon>Ktedonobacteria</taxon>
        <taxon>Ktedonobacterales</taxon>
        <taxon>Ktedonosporobacteraceae</taxon>
        <taxon>Ktedonosporobacter</taxon>
    </lineage>
</organism>
<protein>
    <recommendedName>
        <fullName evidence="3">Peptidase C39-like domain-containing protein</fullName>
    </recommendedName>
</protein>